<dbReference type="Pfam" id="PF00491">
    <property type="entry name" value="Arginase"/>
    <property type="match status" value="1"/>
</dbReference>
<evidence type="ECO:0000256" key="1">
    <source>
        <dbReference type="PROSITE-ProRule" id="PRU00742"/>
    </source>
</evidence>
<name>A0ABV3EQ44_9ACTN</name>
<reference evidence="2 3" key="1">
    <citation type="submission" date="2024-06" db="EMBL/GenBank/DDBJ databases">
        <title>The Natural Products Discovery Center: Release of the First 8490 Sequenced Strains for Exploring Actinobacteria Biosynthetic Diversity.</title>
        <authorList>
            <person name="Kalkreuter E."/>
            <person name="Kautsar S.A."/>
            <person name="Yang D."/>
            <person name="Bader C.D."/>
            <person name="Teijaro C.N."/>
            <person name="Fluegel L."/>
            <person name="Davis C.M."/>
            <person name="Simpson J.R."/>
            <person name="Lauterbach L."/>
            <person name="Steele A.D."/>
            <person name="Gui C."/>
            <person name="Meng S."/>
            <person name="Li G."/>
            <person name="Viehrig K."/>
            <person name="Ye F."/>
            <person name="Su P."/>
            <person name="Kiefer A.F."/>
            <person name="Nichols A."/>
            <person name="Cepeda A.J."/>
            <person name="Yan W."/>
            <person name="Fan B."/>
            <person name="Jiang Y."/>
            <person name="Adhikari A."/>
            <person name="Zheng C.-J."/>
            <person name="Schuster L."/>
            <person name="Cowan T.M."/>
            <person name="Smanski M.J."/>
            <person name="Chevrette M.G."/>
            <person name="De Carvalho L.P.S."/>
            <person name="Shen B."/>
        </authorList>
    </citation>
    <scope>NUCLEOTIDE SEQUENCE [LARGE SCALE GENOMIC DNA]</scope>
    <source>
        <strain evidence="2 3">NPDC048117</strain>
    </source>
</reference>
<dbReference type="Gene3D" id="3.40.800.10">
    <property type="entry name" value="Ureohydrolase domain"/>
    <property type="match status" value="1"/>
</dbReference>
<sequence length="79" mass="7825">MLTRSLEATRAALGRSGDDTLLPAGGDCGIELAPAARAVARHGGSLAVVRFDAHADLNTPDTSPSGVSSGVCLLGPALV</sequence>
<comment type="similarity">
    <text evidence="1">Belongs to the arginase family.</text>
</comment>
<protein>
    <submittedName>
        <fullName evidence="2">Arginase family protein</fullName>
    </submittedName>
</protein>
<dbReference type="EMBL" id="JBEZNA010000026">
    <property type="protein sequence ID" value="MEU9578322.1"/>
    <property type="molecule type" value="Genomic_DNA"/>
</dbReference>
<proteinExistence type="inferred from homology"/>
<gene>
    <name evidence="2" type="ORF">AB0D95_13820</name>
</gene>
<dbReference type="InterPro" id="IPR006035">
    <property type="entry name" value="Ureohydrolase"/>
</dbReference>
<evidence type="ECO:0000313" key="3">
    <source>
        <dbReference type="Proteomes" id="UP001551584"/>
    </source>
</evidence>
<dbReference type="SUPFAM" id="SSF52768">
    <property type="entry name" value="Arginase/deacetylase"/>
    <property type="match status" value="1"/>
</dbReference>
<organism evidence="2 3">
    <name type="scientific">Streptomyces chilikensis</name>
    <dbReference type="NCBI Taxonomy" id="1194079"/>
    <lineage>
        <taxon>Bacteria</taxon>
        <taxon>Bacillati</taxon>
        <taxon>Actinomycetota</taxon>
        <taxon>Actinomycetes</taxon>
        <taxon>Kitasatosporales</taxon>
        <taxon>Streptomycetaceae</taxon>
        <taxon>Streptomyces</taxon>
    </lineage>
</organism>
<dbReference type="RefSeq" id="WP_359272264.1">
    <property type="nucleotide sequence ID" value="NZ_JBEZNA010000026.1"/>
</dbReference>
<dbReference type="PROSITE" id="PS51409">
    <property type="entry name" value="ARGINASE_2"/>
    <property type="match status" value="1"/>
</dbReference>
<dbReference type="InterPro" id="IPR023696">
    <property type="entry name" value="Ureohydrolase_dom_sf"/>
</dbReference>
<keyword evidence="3" id="KW-1185">Reference proteome</keyword>
<accession>A0ABV3EQ44</accession>
<dbReference type="Proteomes" id="UP001551584">
    <property type="component" value="Unassembled WGS sequence"/>
</dbReference>
<comment type="caution">
    <text evidence="2">The sequence shown here is derived from an EMBL/GenBank/DDBJ whole genome shotgun (WGS) entry which is preliminary data.</text>
</comment>
<evidence type="ECO:0000313" key="2">
    <source>
        <dbReference type="EMBL" id="MEU9578322.1"/>
    </source>
</evidence>